<proteinExistence type="predicted"/>
<evidence type="ECO:0000313" key="2">
    <source>
        <dbReference type="Proteomes" id="UP000267535"/>
    </source>
</evidence>
<dbReference type="AlphaFoldDB" id="A0A3P1SWJ6"/>
<evidence type="ECO:0000313" key="1">
    <source>
        <dbReference type="EMBL" id="RRD01551.1"/>
    </source>
</evidence>
<dbReference type="EMBL" id="RQXV01000001">
    <property type="protein sequence ID" value="RRD01551.1"/>
    <property type="molecule type" value="Genomic_DNA"/>
</dbReference>
<dbReference type="Gene3D" id="2.60.120.10">
    <property type="entry name" value="Jelly Rolls"/>
    <property type="match status" value="1"/>
</dbReference>
<dbReference type="Proteomes" id="UP000267535">
    <property type="component" value="Unassembled WGS sequence"/>
</dbReference>
<gene>
    <name evidence="1" type="ORF">EHS89_03065</name>
</gene>
<sequence length="164" mass="18105">MQILESQSIIDELGLDYFRGLSTFGAISEAAITDLISKGSVVSLTQGEVLKGYQAEVTGFTIVLQGDIAFYKHCEGHDVLTRHFIAGEQIGFDTMIAMIPNSGTEIAFEDSIVLEVSSTQFFDLHLDYPADFGLFMINLARELSREIAMLEDVIGKSTGWRINE</sequence>
<dbReference type="RefSeq" id="WP_124924624.1">
    <property type="nucleotide sequence ID" value="NZ_BMOH01000001.1"/>
</dbReference>
<reference evidence="1 2" key="1">
    <citation type="submission" date="2018-11" db="EMBL/GenBank/DDBJ databases">
        <title>The draft genome sequence of Amphritea balenae JAMM 1525T.</title>
        <authorList>
            <person name="Fang Z."/>
            <person name="Zhang Y."/>
            <person name="Han X."/>
        </authorList>
    </citation>
    <scope>NUCLEOTIDE SEQUENCE [LARGE SCALE GENOMIC DNA]</scope>
    <source>
        <strain evidence="1 2">JAMM 1525</strain>
    </source>
</reference>
<dbReference type="SUPFAM" id="SSF51206">
    <property type="entry name" value="cAMP-binding domain-like"/>
    <property type="match status" value="1"/>
</dbReference>
<keyword evidence="2" id="KW-1185">Reference proteome</keyword>
<accession>A0A3P1SWJ6</accession>
<organism evidence="1 2">
    <name type="scientific">Amphritea balenae</name>
    <dbReference type="NCBI Taxonomy" id="452629"/>
    <lineage>
        <taxon>Bacteria</taxon>
        <taxon>Pseudomonadati</taxon>
        <taxon>Pseudomonadota</taxon>
        <taxon>Gammaproteobacteria</taxon>
        <taxon>Oceanospirillales</taxon>
        <taxon>Oceanospirillaceae</taxon>
        <taxon>Amphritea</taxon>
    </lineage>
</organism>
<dbReference type="InterPro" id="IPR014710">
    <property type="entry name" value="RmlC-like_jellyroll"/>
</dbReference>
<protein>
    <submittedName>
        <fullName evidence="1">Crp/Fnr family transcriptional regulator</fullName>
    </submittedName>
</protein>
<comment type="caution">
    <text evidence="1">The sequence shown here is derived from an EMBL/GenBank/DDBJ whole genome shotgun (WGS) entry which is preliminary data.</text>
</comment>
<dbReference type="InterPro" id="IPR018490">
    <property type="entry name" value="cNMP-bd_dom_sf"/>
</dbReference>
<name>A0A3P1SWJ6_9GAMM</name>
<dbReference type="OrthoDB" id="5740565at2"/>
<dbReference type="CDD" id="cd00038">
    <property type="entry name" value="CAP_ED"/>
    <property type="match status" value="1"/>
</dbReference>
<dbReference type="InterPro" id="IPR000595">
    <property type="entry name" value="cNMP-bd_dom"/>
</dbReference>